<gene>
    <name evidence="2" type="ORF">FFL01_21320</name>
</gene>
<dbReference type="InterPro" id="IPR010496">
    <property type="entry name" value="AL/BT2_dom"/>
</dbReference>
<reference evidence="2 3" key="1">
    <citation type="submission" date="2019-06" db="EMBL/GenBank/DDBJ databases">
        <title>Whole genome shotgun sequence of Flavobacterium flevense NBRC 14960.</title>
        <authorList>
            <person name="Hosoyama A."/>
            <person name="Uohara A."/>
            <person name="Ohji S."/>
            <person name="Ichikawa N."/>
        </authorList>
    </citation>
    <scope>NUCLEOTIDE SEQUENCE [LARGE SCALE GENOMIC DNA]</scope>
    <source>
        <strain evidence="2 3">NBRC 14960</strain>
    </source>
</reference>
<evidence type="ECO:0000259" key="1">
    <source>
        <dbReference type="Pfam" id="PF06439"/>
    </source>
</evidence>
<dbReference type="EMBL" id="BJNP01000022">
    <property type="protein sequence ID" value="GEC72593.1"/>
    <property type="molecule type" value="Genomic_DNA"/>
</dbReference>
<dbReference type="PANTHER" id="PTHR46375:SF3">
    <property type="entry name" value="KELCH REPEAT AND BTB DOMAIN-CONTAINING PROTEIN 13"/>
    <property type="match status" value="1"/>
</dbReference>
<dbReference type="STRING" id="983.SAMN05443543_11432"/>
<dbReference type="SUPFAM" id="SSF117281">
    <property type="entry name" value="Kelch motif"/>
    <property type="match status" value="2"/>
</dbReference>
<dbReference type="InterPro" id="IPR052392">
    <property type="entry name" value="Kelch-BTB_domain-containing"/>
</dbReference>
<protein>
    <recommendedName>
        <fullName evidence="1">3-keto-alpha-glucoside-1,2-lyase/3-keto-2-hydroxy-glucal hydratase domain-containing protein</fullName>
    </recommendedName>
</protein>
<dbReference type="InterPro" id="IPR006652">
    <property type="entry name" value="Kelch_1"/>
</dbReference>
<dbReference type="OrthoDB" id="996574at2"/>
<dbReference type="SMART" id="SM00612">
    <property type="entry name" value="Kelch"/>
    <property type="match status" value="4"/>
</dbReference>
<keyword evidence="3" id="KW-1185">Reference proteome</keyword>
<dbReference type="Pfam" id="PF24681">
    <property type="entry name" value="Kelch_KLHDC2_KLHL20_DRC7"/>
    <property type="match status" value="1"/>
</dbReference>
<comment type="caution">
    <text evidence="2">The sequence shown here is derived from an EMBL/GenBank/DDBJ whole genome shotgun (WGS) entry which is preliminary data.</text>
</comment>
<proteinExistence type="predicted"/>
<dbReference type="Gene3D" id="2.60.120.560">
    <property type="entry name" value="Exo-inulinase, domain 1"/>
    <property type="match status" value="1"/>
</dbReference>
<evidence type="ECO:0000313" key="2">
    <source>
        <dbReference type="EMBL" id="GEC72593.1"/>
    </source>
</evidence>
<dbReference type="GO" id="GO:0016787">
    <property type="term" value="F:hydrolase activity"/>
    <property type="evidence" value="ECO:0007669"/>
    <property type="project" value="InterPro"/>
</dbReference>
<evidence type="ECO:0000313" key="3">
    <source>
        <dbReference type="Proteomes" id="UP000316775"/>
    </source>
</evidence>
<dbReference type="Proteomes" id="UP000316775">
    <property type="component" value="Unassembled WGS sequence"/>
</dbReference>
<dbReference type="PANTHER" id="PTHR46375">
    <property type="entry name" value="KELCH REPEAT AND BTB DOMAIN-CONTAINING PROTEIN 13-RELATED"/>
    <property type="match status" value="1"/>
</dbReference>
<dbReference type="RefSeq" id="WP_141384501.1">
    <property type="nucleotide sequence ID" value="NZ_BJNP01000022.1"/>
</dbReference>
<accession>A0A4Y4B1M7</accession>
<organism evidence="2 3">
    <name type="scientific">Flavobacterium flevense</name>
    <dbReference type="NCBI Taxonomy" id="983"/>
    <lineage>
        <taxon>Bacteria</taxon>
        <taxon>Pseudomonadati</taxon>
        <taxon>Bacteroidota</taxon>
        <taxon>Flavobacteriia</taxon>
        <taxon>Flavobacteriales</taxon>
        <taxon>Flavobacteriaceae</taxon>
        <taxon>Flavobacterium</taxon>
    </lineage>
</organism>
<sequence>MYKNILIFFLIFLKGFYSVAQSDNLSNYRWTTIDTKGKVTARHESSMVEYKEKFYLIGGRGMNPVDVFNPKTNTWEEKSKPPLEIHHFQAVIYKDAIYLIGMTGRYPNEEPLNNIWLYYPEKDKWEKGAEIPQFIKRGGAGAVVYQDKIYLVCGIDLGHTSGTNNNFNSYNLITGEWETLTKAPHIRDHFSTIVVDDNMYCIGGRNTSFHLPDNFGAFFDQTMPYIDVYNFKENKWHTMKEELPYPTAAGGLVYFQNKIIYFGGEGFLKQAYNTTQCLDLSSGKWSQLASLNTGRHSGGTVVHNNKIYVAAGSPVKGGANLNSMEVFSLDNNWISLFNGKNLEGWEVKNSEKDNGKIFWTVDNGAILYNSLKIKDNNHFWLQNKVEYGDFELRLKFKTSRENIGNSGVQVRSRFDETAKENINGTIIQGWMDGPQVDISPNEYWKTGYIYDETREYKHWINPVTIDWKLTKKDVEPKKTSNYFEDEGLGWNDLTIICKGMNIKTVVNNVIVSDYDGSGVLDDKEHKKHRVGQTGFIALQGHMNSENKIWFKDIEIRELKK</sequence>
<dbReference type="Gene3D" id="2.120.10.80">
    <property type="entry name" value="Kelch-type beta propeller"/>
    <property type="match status" value="1"/>
</dbReference>
<feature type="domain" description="3-keto-alpha-glucoside-1,2-lyase/3-keto-2-hydroxy-glucal hydratase" evidence="1">
    <location>
        <begin position="333"/>
        <end position="556"/>
    </location>
</feature>
<dbReference type="InterPro" id="IPR015915">
    <property type="entry name" value="Kelch-typ_b-propeller"/>
</dbReference>
<dbReference type="Pfam" id="PF06439">
    <property type="entry name" value="3keto-disac_hyd"/>
    <property type="match status" value="1"/>
</dbReference>
<dbReference type="AlphaFoldDB" id="A0A4Y4B1M7"/>
<name>A0A4Y4B1M7_9FLAO</name>